<protein>
    <recommendedName>
        <fullName evidence="4">1-acyl-sn-glycerol-3-phosphate acyltransferase</fullName>
        <ecNumber evidence="4">2.3.1.51</ecNumber>
    </recommendedName>
</protein>
<dbReference type="STRING" id="329046.A0A1Y2CB90"/>
<feature type="domain" description="Phospholipid/glycerol acyltransferase" evidence="5">
    <location>
        <begin position="67"/>
        <end position="184"/>
    </location>
</feature>
<comment type="domain">
    <text evidence="4">The HXXXXD motif is essential for acyltransferase activity and may constitute the binding site for the phosphate moiety of the glycerol-3-phosphate.</text>
</comment>
<keyword evidence="2 4" id="KW-0808">Transferase</keyword>
<dbReference type="GO" id="GO:0003841">
    <property type="term" value="F:1-acylglycerol-3-phosphate O-acyltransferase activity"/>
    <property type="evidence" value="ECO:0007669"/>
    <property type="project" value="UniProtKB-UniRule"/>
</dbReference>
<comment type="similarity">
    <text evidence="1 4">Belongs to the 1-acyl-sn-glycerol-3-phosphate acyltransferase family.</text>
</comment>
<evidence type="ECO:0000256" key="3">
    <source>
        <dbReference type="ARBA" id="ARBA00023315"/>
    </source>
</evidence>
<dbReference type="NCBIfam" id="TIGR00530">
    <property type="entry name" value="AGP_acyltrn"/>
    <property type="match status" value="1"/>
</dbReference>
<keyword evidence="4" id="KW-0444">Lipid biosynthesis</keyword>
<evidence type="ECO:0000313" key="6">
    <source>
        <dbReference type="EMBL" id="ORY44310.1"/>
    </source>
</evidence>
<evidence type="ECO:0000313" key="7">
    <source>
        <dbReference type="Proteomes" id="UP000193642"/>
    </source>
</evidence>
<evidence type="ECO:0000256" key="4">
    <source>
        <dbReference type="RuleBase" id="RU361267"/>
    </source>
</evidence>
<dbReference type="PANTHER" id="PTHR10434">
    <property type="entry name" value="1-ACYL-SN-GLYCEROL-3-PHOSPHATE ACYLTRANSFERASE"/>
    <property type="match status" value="1"/>
</dbReference>
<dbReference type="AlphaFoldDB" id="A0A1Y2CB90"/>
<dbReference type="GO" id="GO:0016020">
    <property type="term" value="C:membrane"/>
    <property type="evidence" value="ECO:0007669"/>
    <property type="project" value="InterPro"/>
</dbReference>
<feature type="non-terminal residue" evidence="6">
    <location>
        <position position="1"/>
    </location>
</feature>
<accession>A0A1Y2CB90</accession>
<keyword evidence="7" id="KW-1185">Reference proteome</keyword>
<keyword evidence="4" id="KW-0594">Phospholipid biosynthesis</keyword>
<proteinExistence type="inferred from homology"/>
<dbReference type="OrthoDB" id="202234at2759"/>
<dbReference type="SUPFAM" id="SSF69593">
    <property type="entry name" value="Glycerol-3-phosphate (1)-acyltransferase"/>
    <property type="match status" value="1"/>
</dbReference>
<dbReference type="EC" id="2.3.1.51" evidence="4"/>
<dbReference type="PANTHER" id="PTHR10434:SF11">
    <property type="entry name" value="1-ACYL-SN-GLYCEROL-3-PHOSPHATE ACYLTRANSFERASE"/>
    <property type="match status" value="1"/>
</dbReference>
<dbReference type="InterPro" id="IPR004552">
    <property type="entry name" value="AGP_acyltrans"/>
</dbReference>
<reference evidence="6 7" key="1">
    <citation type="submission" date="2016-07" db="EMBL/GenBank/DDBJ databases">
        <title>Pervasive Adenine N6-methylation of Active Genes in Fungi.</title>
        <authorList>
            <consortium name="DOE Joint Genome Institute"/>
            <person name="Mondo S.J."/>
            <person name="Dannebaum R.O."/>
            <person name="Kuo R.C."/>
            <person name="Labutti K."/>
            <person name="Haridas S."/>
            <person name="Kuo A."/>
            <person name="Salamov A."/>
            <person name="Ahrendt S.R."/>
            <person name="Lipzen A."/>
            <person name="Sullivan W."/>
            <person name="Andreopoulos W.B."/>
            <person name="Clum A."/>
            <person name="Lindquist E."/>
            <person name="Daum C."/>
            <person name="Ramamoorthy G.K."/>
            <person name="Gryganskyi A."/>
            <person name="Culley D."/>
            <person name="Magnuson J.K."/>
            <person name="James T.Y."/>
            <person name="O'Malley M.A."/>
            <person name="Stajich J.E."/>
            <person name="Spatafora J.W."/>
            <person name="Visel A."/>
            <person name="Grigoriev I.V."/>
        </authorList>
    </citation>
    <scope>NUCLEOTIDE SEQUENCE [LARGE SCALE GENOMIC DNA]</scope>
    <source>
        <strain evidence="6 7">JEL800</strain>
    </source>
</reference>
<dbReference type="InterPro" id="IPR002123">
    <property type="entry name" value="Plipid/glycerol_acylTrfase"/>
</dbReference>
<comment type="caution">
    <text evidence="6">The sequence shown here is derived from an EMBL/GenBank/DDBJ whole genome shotgun (WGS) entry which is preliminary data.</text>
</comment>
<keyword evidence="4" id="KW-0443">Lipid metabolism</keyword>
<dbReference type="GO" id="GO:0006654">
    <property type="term" value="P:phosphatidic acid biosynthetic process"/>
    <property type="evidence" value="ECO:0007669"/>
    <property type="project" value="TreeGrafter"/>
</dbReference>
<keyword evidence="4" id="KW-1208">Phospholipid metabolism</keyword>
<evidence type="ECO:0000256" key="2">
    <source>
        <dbReference type="ARBA" id="ARBA00022679"/>
    </source>
</evidence>
<keyword evidence="3 4" id="KW-0012">Acyltransferase</keyword>
<evidence type="ECO:0000256" key="1">
    <source>
        <dbReference type="ARBA" id="ARBA00008655"/>
    </source>
</evidence>
<comment type="catalytic activity">
    <reaction evidence="4">
        <text>a 1-acyl-sn-glycero-3-phosphate + an acyl-CoA = a 1,2-diacyl-sn-glycero-3-phosphate + CoA</text>
        <dbReference type="Rhea" id="RHEA:19709"/>
        <dbReference type="ChEBI" id="CHEBI:57287"/>
        <dbReference type="ChEBI" id="CHEBI:57970"/>
        <dbReference type="ChEBI" id="CHEBI:58342"/>
        <dbReference type="ChEBI" id="CHEBI:58608"/>
        <dbReference type="EC" id="2.3.1.51"/>
    </reaction>
</comment>
<evidence type="ECO:0000259" key="5">
    <source>
        <dbReference type="SMART" id="SM00563"/>
    </source>
</evidence>
<sequence>MSGSFLGASVVGAASASLRVLVGLDRRGANDDAAKALEQLVRFSFGQVLDVQIEGRDFLGPKSDRPAVFVCNHQNILDILLLAHVFPRHCCIMAKDAFFYVPFMGQFLYLADNIFIDRANAKSAAKTMQFVAAEMKRKKVGIFMYPEGTRSYQSDNSLLPFKQGAFRLAIEGQVPIVPIVISTYHDVCNPSKRIFKGGKIRIKILPPIPTIGKTQADVSSLLNETRSLMLSTLQEISGPPSKLQIKSKL</sequence>
<dbReference type="EMBL" id="MCGO01000022">
    <property type="protein sequence ID" value="ORY44310.1"/>
    <property type="molecule type" value="Genomic_DNA"/>
</dbReference>
<name>A0A1Y2CB90_9FUNG</name>
<dbReference type="Proteomes" id="UP000193642">
    <property type="component" value="Unassembled WGS sequence"/>
</dbReference>
<organism evidence="6 7">
    <name type="scientific">Rhizoclosmatium globosum</name>
    <dbReference type="NCBI Taxonomy" id="329046"/>
    <lineage>
        <taxon>Eukaryota</taxon>
        <taxon>Fungi</taxon>
        <taxon>Fungi incertae sedis</taxon>
        <taxon>Chytridiomycota</taxon>
        <taxon>Chytridiomycota incertae sedis</taxon>
        <taxon>Chytridiomycetes</taxon>
        <taxon>Chytridiales</taxon>
        <taxon>Chytriomycetaceae</taxon>
        <taxon>Rhizoclosmatium</taxon>
    </lineage>
</organism>
<dbReference type="CDD" id="cd07989">
    <property type="entry name" value="LPLAT_AGPAT-like"/>
    <property type="match status" value="1"/>
</dbReference>
<gene>
    <name evidence="6" type="ORF">BCR33DRAFT_850446</name>
</gene>
<dbReference type="SMART" id="SM00563">
    <property type="entry name" value="PlsC"/>
    <property type="match status" value="1"/>
</dbReference>
<dbReference type="Pfam" id="PF01553">
    <property type="entry name" value="Acyltransferase"/>
    <property type="match status" value="1"/>
</dbReference>
<dbReference type="GO" id="GO:0005783">
    <property type="term" value="C:endoplasmic reticulum"/>
    <property type="evidence" value="ECO:0007669"/>
    <property type="project" value="TreeGrafter"/>
</dbReference>